<evidence type="ECO:0000313" key="4">
    <source>
        <dbReference type="EMBL" id="MFD1480150.1"/>
    </source>
</evidence>
<dbReference type="EMBL" id="JBHTOQ010000003">
    <property type="protein sequence ID" value="MFD1480150.1"/>
    <property type="molecule type" value="Genomic_DNA"/>
</dbReference>
<evidence type="ECO:0000313" key="5">
    <source>
        <dbReference type="Proteomes" id="UP001597302"/>
    </source>
</evidence>
<gene>
    <name evidence="4" type="ORF">ACFQ5P_02455</name>
</gene>
<dbReference type="InterPro" id="IPR036271">
    <property type="entry name" value="Tet_transcr_reg_TetR-rel_C_sf"/>
</dbReference>
<dbReference type="Pfam" id="PF14246">
    <property type="entry name" value="TetR_C_7"/>
    <property type="match status" value="1"/>
</dbReference>
<dbReference type="SUPFAM" id="SSF46689">
    <property type="entry name" value="Homeodomain-like"/>
    <property type="match status" value="1"/>
</dbReference>
<feature type="domain" description="HTH tetR-type" evidence="3">
    <location>
        <begin position="14"/>
        <end position="74"/>
    </location>
</feature>
<keyword evidence="5" id="KW-1185">Reference proteome</keyword>
<keyword evidence="1 2" id="KW-0238">DNA-binding</keyword>
<dbReference type="RefSeq" id="WP_207392192.1">
    <property type="nucleotide sequence ID" value="NZ_CBCSAJ010000006.1"/>
</dbReference>
<dbReference type="SUPFAM" id="SSF48498">
    <property type="entry name" value="Tetracyclin repressor-like, C-terminal domain"/>
    <property type="match status" value="1"/>
</dbReference>
<dbReference type="PANTHER" id="PTHR30055">
    <property type="entry name" value="HTH-TYPE TRANSCRIPTIONAL REGULATOR RUTR"/>
    <property type="match status" value="1"/>
</dbReference>
<dbReference type="PROSITE" id="PS50977">
    <property type="entry name" value="HTH_TETR_2"/>
    <property type="match status" value="1"/>
</dbReference>
<dbReference type="Gene3D" id="1.10.357.10">
    <property type="entry name" value="Tetracycline Repressor, domain 2"/>
    <property type="match status" value="1"/>
</dbReference>
<proteinExistence type="predicted"/>
<dbReference type="InterPro" id="IPR039536">
    <property type="entry name" value="TetR_C_Proteobacteria"/>
</dbReference>
<dbReference type="InterPro" id="IPR001647">
    <property type="entry name" value="HTH_TetR"/>
</dbReference>
<evidence type="ECO:0000256" key="1">
    <source>
        <dbReference type="ARBA" id="ARBA00023125"/>
    </source>
</evidence>
<protein>
    <submittedName>
        <fullName evidence="4">TetR/AcrR family transcriptional regulator</fullName>
    </submittedName>
</protein>
<reference evidence="5" key="1">
    <citation type="journal article" date="2019" name="Int. J. Syst. Evol. Microbiol.">
        <title>The Global Catalogue of Microorganisms (GCM) 10K type strain sequencing project: providing services to taxonomists for standard genome sequencing and annotation.</title>
        <authorList>
            <consortium name="The Broad Institute Genomics Platform"/>
            <consortium name="The Broad Institute Genome Sequencing Center for Infectious Disease"/>
            <person name="Wu L."/>
            <person name="Ma J."/>
        </authorList>
    </citation>
    <scope>NUCLEOTIDE SEQUENCE [LARGE SCALE GENOMIC DNA]</scope>
    <source>
        <strain evidence="5">CCM 8875</strain>
    </source>
</reference>
<feature type="DNA-binding region" description="H-T-H motif" evidence="2">
    <location>
        <begin position="37"/>
        <end position="56"/>
    </location>
</feature>
<name>A0ABW4DV53_9RHOB</name>
<comment type="caution">
    <text evidence="4">The sequence shown here is derived from an EMBL/GenBank/DDBJ whole genome shotgun (WGS) entry which is preliminary data.</text>
</comment>
<dbReference type="InterPro" id="IPR050109">
    <property type="entry name" value="HTH-type_TetR-like_transc_reg"/>
</dbReference>
<dbReference type="Proteomes" id="UP001597302">
    <property type="component" value="Unassembled WGS sequence"/>
</dbReference>
<accession>A0ABW4DV53</accession>
<evidence type="ECO:0000259" key="3">
    <source>
        <dbReference type="PROSITE" id="PS50977"/>
    </source>
</evidence>
<dbReference type="PANTHER" id="PTHR30055:SF119">
    <property type="entry name" value="NALC"/>
    <property type="match status" value="1"/>
</dbReference>
<evidence type="ECO:0000256" key="2">
    <source>
        <dbReference type="PROSITE-ProRule" id="PRU00335"/>
    </source>
</evidence>
<sequence length="210" mass="22734">MTDAMVAAKLDRTLGRREALLAAAAEVFFEQGYAATSIDAIIERVGGSKRNIYNEFGSKEGMFTALVSKFAEEVLSSLVIDEIMGRNLRETLIAFGEHLMGAYMSPALIGVYRTVVAEANRYPTLGKTFYENGPARATGRLAEVLEAAKARGEIHADDCLRAASHFVGMIRDNLHLQVVLGLRSPPDAEEARIAVLSAVDVFLGGVASRR</sequence>
<dbReference type="PRINTS" id="PR00455">
    <property type="entry name" value="HTHTETR"/>
</dbReference>
<dbReference type="Pfam" id="PF00440">
    <property type="entry name" value="TetR_N"/>
    <property type="match status" value="1"/>
</dbReference>
<organism evidence="4 5">
    <name type="scientific">Paracoccus nototheniae</name>
    <dbReference type="NCBI Taxonomy" id="2489002"/>
    <lineage>
        <taxon>Bacteria</taxon>
        <taxon>Pseudomonadati</taxon>
        <taxon>Pseudomonadota</taxon>
        <taxon>Alphaproteobacteria</taxon>
        <taxon>Rhodobacterales</taxon>
        <taxon>Paracoccaceae</taxon>
        <taxon>Paracoccus</taxon>
    </lineage>
</organism>
<dbReference type="InterPro" id="IPR009057">
    <property type="entry name" value="Homeodomain-like_sf"/>
</dbReference>
<dbReference type="Gene3D" id="1.10.10.60">
    <property type="entry name" value="Homeodomain-like"/>
    <property type="match status" value="1"/>
</dbReference>